<feature type="chain" id="PRO_5045525915" evidence="1">
    <location>
        <begin position="20"/>
        <end position="191"/>
    </location>
</feature>
<gene>
    <name evidence="3" type="ORF">NAT50_02035</name>
</gene>
<protein>
    <submittedName>
        <fullName evidence="3">Tail fiber protein</fullName>
    </submittedName>
</protein>
<proteinExistence type="predicted"/>
<dbReference type="InterPro" id="IPR037053">
    <property type="entry name" value="Phage_tail_collar_dom_sf"/>
</dbReference>
<comment type="caution">
    <text evidence="3">The sequence shown here is derived from an EMBL/GenBank/DDBJ whole genome shotgun (WGS) entry which is preliminary data.</text>
</comment>
<accession>A0ABT0TKW2</accession>
<dbReference type="EMBL" id="JAMLJM010000001">
    <property type="protein sequence ID" value="MCL9808129.1"/>
    <property type="molecule type" value="Genomic_DNA"/>
</dbReference>
<dbReference type="Proteomes" id="UP001317191">
    <property type="component" value="Unassembled WGS sequence"/>
</dbReference>
<organism evidence="3 4">
    <name type="scientific">Flavobacterium luminosum</name>
    <dbReference type="NCBI Taxonomy" id="2949086"/>
    <lineage>
        <taxon>Bacteria</taxon>
        <taxon>Pseudomonadati</taxon>
        <taxon>Bacteroidota</taxon>
        <taxon>Flavobacteriia</taxon>
        <taxon>Flavobacteriales</taxon>
        <taxon>Flavobacteriaceae</taxon>
        <taxon>Flavobacterium</taxon>
    </lineage>
</organism>
<reference evidence="3 4" key="1">
    <citation type="submission" date="2022-05" db="EMBL/GenBank/DDBJ databases">
        <title>Flavobacterium sp., isolated from activated sludge.</title>
        <authorList>
            <person name="Ran Q."/>
        </authorList>
    </citation>
    <scope>NUCLEOTIDE SEQUENCE [LARGE SCALE GENOMIC DNA]</scope>
    <source>
        <strain evidence="3 4">HXWNR70</strain>
    </source>
</reference>
<evidence type="ECO:0000313" key="3">
    <source>
        <dbReference type="EMBL" id="MCL9808129.1"/>
    </source>
</evidence>
<dbReference type="Pfam" id="PF07484">
    <property type="entry name" value="Collar"/>
    <property type="match status" value="1"/>
</dbReference>
<keyword evidence="1" id="KW-0732">Signal</keyword>
<name>A0ABT0TKW2_9FLAO</name>
<dbReference type="InterPro" id="IPR011083">
    <property type="entry name" value="Phage_tail_collar_dom"/>
</dbReference>
<evidence type="ECO:0000313" key="4">
    <source>
        <dbReference type="Proteomes" id="UP001317191"/>
    </source>
</evidence>
<feature type="domain" description="Phage tail collar" evidence="2">
    <location>
        <begin position="25"/>
        <end position="81"/>
    </location>
</feature>
<feature type="signal peptide" evidence="1">
    <location>
        <begin position="1"/>
        <end position="19"/>
    </location>
</feature>
<dbReference type="Gene3D" id="3.90.1340.10">
    <property type="entry name" value="Phage tail collar domain"/>
    <property type="match status" value="1"/>
</dbReference>
<dbReference type="RefSeq" id="WP_250590972.1">
    <property type="nucleotide sequence ID" value="NZ_JAMLJM010000001.1"/>
</dbReference>
<sequence>MKKLIYTFLIMLFWNTINAQNPYVGQIKMFAGNFPPQGWMFCEGQLLSIAEYETLFMLIGTTYGGDGQTTFALPDLRGRVPVAMGQGLGLTARIIGEQGGSEENVMTVNQMPAHTHKVNAVTTNGNQNLPTANLPAGTSVLDKEYSNAPANTIFKVNMLNPSGGGQPINNIQPSLAVSFIISLYGVYPSPN</sequence>
<dbReference type="SUPFAM" id="SSF88874">
    <property type="entry name" value="Receptor-binding domain of short tail fibre protein gp12"/>
    <property type="match status" value="1"/>
</dbReference>
<evidence type="ECO:0000256" key="1">
    <source>
        <dbReference type="SAM" id="SignalP"/>
    </source>
</evidence>
<evidence type="ECO:0000259" key="2">
    <source>
        <dbReference type="Pfam" id="PF07484"/>
    </source>
</evidence>
<keyword evidence="4" id="KW-1185">Reference proteome</keyword>